<dbReference type="SUPFAM" id="SSF56784">
    <property type="entry name" value="HAD-like"/>
    <property type="match status" value="1"/>
</dbReference>
<dbReference type="SUPFAM" id="SSF81665">
    <property type="entry name" value="Calcium ATPase, transmembrane domain M"/>
    <property type="match status" value="1"/>
</dbReference>
<dbReference type="AlphaFoldDB" id="A0A3N6MKE4"/>
<dbReference type="SUPFAM" id="SSF81653">
    <property type="entry name" value="Calcium ATPase, transduction domain A"/>
    <property type="match status" value="1"/>
</dbReference>
<dbReference type="NCBIfam" id="TIGR01525">
    <property type="entry name" value="ATPase-IB_hvy"/>
    <property type="match status" value="1"/>
</dbReference>
<dbReference type="InterPro" id="IPR044492">
    <property type="entry name" value="P_typ_ATPase_HD_dom"/>
</dbReference>
<gene>
    <name evidence="13" type="ORF">EA472_05835</name>
</gene>
<keyword evidence="4" id="KW-0479">Metal-binding</keyword>
<dbReference type="InterPro" id="IPR023299">
    <property type="entry name" value="ATPase_P-typ_cyto_dom_N"/>
</dbReference>
<dbReference type="SFLD" id="SFLDG00002">
    <property type="entry name" value="C1.7:_P-type_atpase_like"/>
    <property type="match status" value="1"/>
</dbReference>
<evidence type="ECO:0000256" key="8">
    <source>
        <dbReference type="ARBA" id="ARBA00022989"/>
    </source>
</evidence>
<dbReference type="GO" id="GO:0055070">
    <property type="term" value="P:copper ion homeostasis"/>
    <property type="evidence" value="ECO:0007669"/>
    <property type="project" value="TreeGrafter"/>
</dbReference>
<dbReference type="CDD" id="cd00371">
    <property type="entry name" value="HMA"/>
    <property type="match status" value="1"/>
</dbReference>
<evidence type="ECO:0000256" key="1">
    <source>
        <dbReference type="ARBA" id="ARBA00004127"/>
    </source>
</evidence>
<dbReference type="PRINTS" id="PR00119">
    <property type="entry name" value="CATATPASE"/>
</dbReference>
<evidence type="ECO:0000313" key="13">
    <source>
        <dbReference type="EMBL" id="RQH01835.1"/>
    </source>
</evidence>
<dbReference type="PANTHER" id="PTHR43520">
    <property type="entry name" value="ATP7, ISOFORM B"/>
    <property type="match status" value="1"/>
</dbReference>
<dbReference type="Pfam" id="PF00403">
    <property type="entry name" value="HMA"/>
    <property type="match status" value="1"/>
</dbReference>
<evidence type="ECO:0000256" key="4">
    <source>
        <dbReference type="ARBA" id="ARBA00022723"/>
    </source>
</evidence>
<dbReference type="Gene3D" id="3.30.70.100">
    <property type="match status" value="1"/>
</dbReference>
<dbReference type="InterPro" id="IPR027256">
    <property type="entry name" value="P-typ_ATPase_IB"/>
</dbReference>
<evidence type="ECO:0000256" key="11">
    <source>
        <dbReference type="SAM" id="Phobius"/>
    </source>
</evidence>
<dbReference type="InterPro" id="IPR059000">
    <property type="entry name" value="ATPase_P-type_domA"/>
</dbReference>
<feature type="transmembrane region" description="Helical" evidence="11">
    <location>
        <begin position="315"/>
        <end position="333"/>
    </location>
</feature>
<keyword evidence="7" id="KW-1278">Translocase</keyword>
<protein>
    <submittedName>
        <fullName evidence="13">Cation-translocating P-type ATPase</fullName>
    </submittedName>
</protein>
<dbReference type="Gene3D" id="2.70.150.10">
    <property type="entry name" value="Calcium-transporting ATPase, cytoplasmic transduction domain A"/>
    <property type="match status" value="1"/>
</dbReference>
<evidence type="ECO:0000313" key="14">
    <source>
        <dbReference type="Proteomes" id="UP000281431"/>
    </source>
</evidence>
<keyword evidence="5" id="KW-0547">Nucleotide-binding</keyword>
<feature type="transmembrane region" description="Helical" evidence="11">
    <location>
        <begin position="215"/>
        <end position="233"/>
    </location>
</feature>
<dbReference type="GO" id="GO:0016887">
    <property type="term" value="F:ATP hydrolysis activity"/>
    <property type="evidence" value="ECO:0007669"/>
    <property type="project" value="InterPro"/>
</dbReference>
<feature type="region of interest" description="Disordered" evidence="10">
    <location>
        <begin position="625"/>
        <end position="646"/>
    </location>
</feature>
<comment type="similarity">
    <text evidence="2">Belongs to the cation transport ATPase (P-type) (TC 3.A.3) family. Type IB subfamily.</text>
</comment>
<dbReference type="Pfam" id="PF00122">
    <property type="entry name" value="E1-E2_ATPase"/>
    <property type="match status" value="1"/>
</dbReference>
<dbReference type="InterPro" id="IPR023298">
    <property type="entry name" value="ATPase_P-typ_TM_dom_sf"/>
</dbReference>
<dbReference type="SFLD" id="SFLDS00003">
    <property type="entry name" value="Haloacid_Dehalogenase"/>
    <property type="match status" value="1"/>
</dbReference>
<dbReference type="GO" id="GO:0005524">
    <property type="term" value="F:ATP binding"/>
    <property type="evidence" value="ECO:0007669"/>
    <property type="project" value="UniProtKB-KW"/>
</dbReference>
<dbReference type="InterPro" id="IPR001757">
    <property type="entry name" value="P_typ_ATPase"/>
</dbReference>
<evidence type="ECO:0000256" key="7">
    <source>
        <dbReference type="ARBA" id="ARBA00022967"/>
    </source>
</evidence>
<evidence type="ECO:0000259" key="12">
    <source>
        <dbReference type="PROSITE" id="PS50846"/>
    </source>
</evidence>
<accession>A0A3N6MKE4</accession>
<feature type="compositionally biased region" description="Basic and acidic residues" evidence="10">
    <location>
        <begin position="563"/>
        <end position="580"/>
    </location>
</feature>
<dbReference type="InterPro" id="IPR006121">
    <property type="entry name" value="HMA_dom"/>
</dbReference>
<evidence type="ECO:0000256" key="6">
    <source>
        <dbReference type="ARBA" id="ARBA00022840"/>
    </source>
</evidence>
<feature type="region of interest" description="Disordered" evidence="10">
    <location>
        <begin position="558"/>
        <end position="597"/>
    </location>
</feature>
<dbReference type="PROSITE" id="PS50846">
    <property type="entry name" value="HMA_2"/>
    <property type="match status" value="1"/>
</dbReference>
<feature type="region of interest" description="Disordered" evidence="10">
    <location>
        <begin position="110"/>
        <end position="129"/>
    </location>
</feature>
<evidence type="ECO:0000256" key="3">
    <source>
        <dbReference type="ARBA" id="ARBA00022692"/>
    </source>
</evidence>
<feature type="compositionally biased region" description="Basic and acidic residues" evidence="10">
    <location>
        <begin position="29"/>
        <end position="38"/>
    </location>
</feature>
<dbReference type="Gene3D" id="3.40.50.1000">
    <property type="entry name" value="HAD superfamily/HAD-like"/>
    <property type="match status" value="1"/>
</dbReference>
<dbReference type="Proteomes" id="UP000281431">
    <property type="component" value="Unassembled WGS sequence"/>
</dbReference>
<dbReference type="PROSITE" id="PS00154">
    <property type="entry name" value="ATPASE_E1_E2"/>
    <property type="match status" value="1"/>
</dbReference>
<dbReference type="PANTHER" id="PTHR43520:SF8">
    <property type="entry name" value="P-TYPE CU(+) TRANSPORTER"/>
    <property type="match status" value="1"/>
</dbReference>
<keyword evidence="8 11" id="KW-1133">Transmembrane helix</keyword>
<reference evidence="13 14" key="1">
    <citation type="submission" date="2018-10" db="EMBL/GenBank/DDBJ databases">
        <title>Natrarchaeobius chitinivorans gen. nov., sp. nov., and Natrarchaeobius haloalkaliphilus sp. nov., alkaliphilic, chitin-utilizing haloarchaea from hypersaline alkaline lakes.</title>
        <authorList>
            <person name="Sorokin D.Y."/>
            <person name="Elcheninov A.G."/>
            <person name="Kostrikina N.A."/>
            <person name="Bale N.J."/>
            <person name="Sinninghe Damste J.S."/>
            <person name="Khijniak T.V."/>
            <person name="Kublanov I.V."/>
            <person name="Toshchakov S.V."/>
        </authorList>
    </citation>
    <scope>NUCLEOTIDE SEQUENCE [LARGE SCALE GENOMIC DNA]</scope>
    <source>
        <strain evidence="13 14">AArcht7</strain>
    </source>
</reference>
<sequence length="878" mass="91997">MDRSSIDGGSGTNDDRGTRADESTASTSVDDRSVRSADRAVTSPDPDERDVTERDDGACSLCSLPTPNPPVSDDEVDGAYCCLGCLEVARTLDGIDDEIDDATVLDRLDADDGGRVESNPLERSSDEPGVEDAFLSVEGMHCGTCEAFLEAAATSADGVLDAEASYATETLRLAYDPDRLDRSELPELVSGYGYTARERDDDGDDATADQALVKFLVGGGLFGMMVMVWYAVFLYPTYFGYEPVVDFGGFDGYYLAVNIWLMTSFVLFYTGFPILRGAYVSLRARMPNMDLLVATAAGGSYAYSTLAMVLGRTDLYFDVTVAVVLAVTAGTYYEERIKRRAAGLLSDLTEQQVDRARRESGETVPLEAVEPGDRLLVRPGERVPLDGRLVSGSAAVDESLVTGESLPAEKEPGDPVRGGTVVTDAPVVVAVGENAESTLDRLVTLLWSIQSARPGVQRFADALATIFVPLVLILAGGATALALAAGSSPSTAVLIGLTVVIVSCPCALGLATPLAVAAGVQAAAKRNVVVAAETLFEDAPDVDVVVLDKTGTLTTGSMTVGRIHVDPDGESDGRRADSNRSDGSNCDPVSRSGTDRDRRALVLERAAAVEALSEHPIGAAIVDAASEREDGGDSPPADVDDFERDRRGVSGVVDGRRVVVGHPDLCRDRGLSIAGFLESLIDDARADGDVPVAVGWDGRVRGVIVVGDAPREEWRDAVATLAVDREVVVLTGDEGAAADRFRTVDGIGEVFAGVPPEAKAETVRRLRERGTVAMVGDGSNDAPALAAADVGIAMGGGTKLATDAADVVLVDDDLSAVAETFDLAAATNRRIRQNLGWAFVYNAVAIPLAVSGLLNPLFAAAAMAASSLLVVANSARSL</sequence>
<feature type="transmembrane region" description="Helical" evidence="11">
    <location>
        <begin position="492"/>
        <end position="516"/>
    </location>
</feature>
<keyword evidence="3 11" id="KW-0812">Transmembrane</keyword>
<evidence type="ECO:0000256" key="9">
    <source>
        <dbReference type="ARBA" id="ARBA00023136"/>
    </source>
</evidence>
<feature type="transmembrane region" description="Helical" evidence="11">
    <location>
        <begin position="462"/>
        <end position="486"/>
    </location>
</feature>
<keyword evidence="14" id="KW-1185">Reference proteome</keyword>
<dbReference type="PRINTS" id="PR00120">
    <property type="entry name" value="HATPASE"/>
</dbReference>
<dbReference type="EMBL" id="REFZ01000003">
    <property type="protein sequence ID" value="RQH01835.1"/>
    <property type="molecule type" value="Genomic_DNA"/>
</dbReference>
<dbReference type="OrthoDB" id="8588at2157"/>
<dbReference type="SFLD" id="SFLDF00027">
    <property type="entry name" value="p-type_atpase"/>
    <property type="match status" value="1"/>
</dbReference>
<name>A0A3N6MKE4_NATCH</name>
<comment type="caution">
    <text evidence="13">The sequence shown here is derived from an EMBL/GenBank/DDBJ whole genome shotgun (WGS) entry which is preliminary data.</text>
</comment>
<dbReference type="GO" id="GO:0005507">
    <property type="term" value="F:copper ion binding"/>
    <property type="evidence" value="ECO:0007669"/>
    <property type="project" value="TreeGrafter"/>
</dbReference>
<evidence type="ECO:0000256" key="10">
    <source>
        <dbReference type="SAM" id="MobiDB-lite"/>
    </source>
</evidence>
<feature type="transmembrane region" description="Helical" evidence="11">
    <location>
        <begin position="291"/>
        <end position="309"/>
    </location>
</feature>
<evidence type="ECO:0000256" key="5">
    <source>
        <dbReference type="ARBA" id="ARBA00022741"/>
    </source>
</evidence>
<dbReference type="SUPFAM" id="SSF55008">
    <property type="entry name" value="HMA, heavy metal-associated domain"/>
    <property type="match status" value="1"/>
</dbReference>
<feature type="transmembrane region" description="Helical" evidence="11">
    <location>
        <begin position="253"/>
        <end position="279"/>
    </location>
</feature>
<proteinExistence type="inferred from homology"/>
<keyword evidence="6" id="KW-0067">ATP-binding</keyword>
<keyword evidence="9 11" id="KW-0472">Membrane</keyword>
<dbReference type="NCBIfam" id="TIGR01494">
    <property type="entry name" value="ATPase_P-type"/>
    <property type="match status" value="2"/>
</dbReference>
<feature type="domain" description="HMA" evidence="12">
    <location>
        <begin position="131"/>
        <end position="197"/>
    </location>
</feature>
<dbReference type="InterPro" id="IPR018303">
    <property type="entry name" value="ATPase_P-typ_P_site"/>
</dbReference>
<dbReference type="Gene3D" id="3.40.1110.10">
    <property type="entry name" value="Calcium-transporting ATPase, cytoplasmic domain N"/>
    <property type="match status" value="1"/>
</dbReference>
<dbReference type="GO" id="GO:0016020">
    <property type="term" value="C:membrane"/>
    <property type="evidence" value="ECO:0007669"/>
    <property type="project" value="InterPro"/>
</dbReference>
<dbReference type="InterPro" id="IPR036163">
    <property type="entry name" value="HMA_dom_sf"/>
</dbReference>
<organism evidence="13 14">
    <name type="scientific">Natrarchaeobius chitinivorans</name>
    <dbReference type="NCBI Taxonomy" id="1679083"/>
    <lineage>
        <taxon>Archaea</taxon>
        <taxon>Methanobacteriati</taxon>
        <taxon>Methanobacteriota</taxon>
        <taxon>Stenosarchaea group</taxon>
        <taxon>Halobacteria</taxon>
        <taxon>Halobacteriales</taxon>
        <taxon>Natrialbaceae</taxon>
        <taxon>Natrarchaeobius</taxon>
    </lineage>
</organism>
<dbReference type="Pfam" id="PF00702">
    <property type="entry name" value="Hydrolase"/>
    <property type="match status" value="1"/>
</dbReference>
<evidence type="ECO:0000256" key="2">
    <source>
        <dbReference type="ARBA" id="ARBA00006024"/>
    </source>
</evidence>
<feature type="region of interest" description="Disordered" evidence="10">
    <location>
        <begin position="1"/>
        <end position="70"/>
    </location>
</feature>
<feature type="transmembrane region" description="Helical" evidence="11">
    <location>
        <begin position="835"/>
        <end position="851"/>
    </location>
</feature>
<feature type="compositionally biased region" description="Basic and acidic residues" evidence="10">
    <location>
        <begin position="13"/>
        <end position="22"/>
    </location>
</feature>
<dbReference type="InterPro" id="IPR008250">
    <property type="entry name" value="ATPase_P-typ_transduc_dom_A_sf"/>
</dbReference>
<dbReference type="PROSITE" id="PS01229">
    <property type="entry name" value="COF_2"/>
    <property type="match status" value="1"/>
</dbReference>
<comment type="subcellular location">
    <subcellularLocation>
        <location evidence="1">Endomembrane system</location>
        <topology evidence="1">Multi-pass membrane protein</topology>
    </subcellularLocation>
</comment>
<dbReference type="InterPro" id="IPR036412">
    <property type="entry name" value="HAD-like_sf"/>
</dbReference>
<dbReference type="GO" id="GO:0043682">
    <property type="term" value="F:P-type divalent copper transporter activity"/>
    <property type="evidence" value="ECO:0007669"/>
    <property type="project" value="TreeGrafter"/>
</dbReference>
<dbReference type="GO" id="GO:0012505">
    <property type="term" value="C:endomembrane system"/>
    <property type="evidence" value="ECO:0007669"/>
    <property type="project" value="UniProtKB-SubCell"/>
</dbReference>
<dbReference type="InterPro" id="IPR023214">
    <property type="entry name" value="HAD_sf"/>
</dbReference>